<comment type="caution">
    <text evidence="1">The sequence shown here is derived from an EMBL/GenBank/DDBJ whole genome shotgun (WGS) entry which is preliminary data.</text>
</comment>
<name>A0AAD6VGD8_9AGAR</name>
<proteinExistence type="predicted"/>
<dbReference type="Gene3D" id="3.60.15.10">
    <property type="entry name" value="Ribonuclease Z/Hydroxyacylglutathione hydrolase-like"/>
    <property type="match status" value="1"/>
</dbReference>
<organism evidence="1 2">
    <name type="scientific">Mycena pura</name>
    <dbReference type="NCBI Taxonomy" id="153505"/>
    <lineage>
        <taxon>Eukaryota</taxon>
        <taxon>Fungi</taxon>
        <taxon>Dikarya</taxon>
        <taxon>Basidiomycota</taxon>
        <taxon>Agaricomycotina</taxon>
        <taxon>Agaricomycetes</taxon>
        <taxon>Agaricomycetidae</taxon>
        <taxon>Agaricales</taxon>
        <taxon>Marasmiineae</taxon>
        <taxon>Mycenaceae</taxon>
        <taxon>Mycena</taxon>
    </lineage>
</organism>
<dbReference type="InterPro" id="IPR036866">
    <property type="entry name" value="RibonucZ/Hydroxyglut_hydro"/>
</dbReference>
<dbReference type="AlphaFoldDB" id="A0AAD6VGD8"/>
<evidence type="ECO:0000313" key="2">
    <source>
        <dbReference type="Proteomes" id="UP001219525"/>
    </source>
</evidence>
<protein>
    <submittedName>
        <fullName evidence="1">Uncharacterized protein</fullName>
    </submittedName>
</protein>
<keyword evidence="2" id="KW-1185">Reference proteome</keyword>
<reference evidence="1" key="1">
    <citation type="submission" date="2023-03" db="EMBL/GenBank/DDBJ databases">
        <title>Massive genome expansion in bonnet fungi (Mycena s.s.) driven by repeated elements and novel gene families across ecological guilds.</title>
        <authorList>
            <consortium name="Lawrence Berkeley National Laboratory"/>
            <person name="Harder C.B."/>
            <person name="Miyauchi S."/>
            <person name="Viragh M."/>
            <person name="Kuo A."/>
            <person name="Thoen E."/>
            <person name="Andreopoulos B."/>
            <person name="Lu D."/>
            <person name="Skrede I."/>
            <person name="Drula E."/>
            <person name="Henrissat B."/>
            <person name="Morin E."/>
            <person name="Kohler A."/>
            <person name="Barry K."/>
            <person name="LaButti K."/>
            <person name="Morin E."/>
            <person name="Salamov A."/>
            <person name="Lipzen A."/>
            <person name="Mereny Z."/>
            <person name="Hegedus B."/>
            <person name="Baldrian P."/>
            <person name="Stursova M."/>
            <person name="Weitz H."/>
            <person name="Taylor A."/>
            <person name="Grigoriev I.V."/>
            <person name="Nagy L.G."/>
            <person name="Martin F."/>
            <person name="Kauserud H."/>
        </authorList>
    </citation>
    <scope>NUCLEOTIDE SEQUENCE</scope>
    <source>
        <strain evidence="1">9144</strain>
    </source>
</reference>
<accession>A0AAD6VGD8</accession>
<gene>
    <name evidence="1" type="ORF">GGX14DRAFT_364806</name>
</gene>
<dbReference type="Proteomes" id="UP001219525">
    <property type="component" value="Unassembled WGS sequence"/>
</dbReference>
<sequence length="144" mass="15863">MRFFQALPILYLARHTSAGFTDFDIPASRATVDIQVFNVGNLTANGGSVNVVAPVLPGHETIVFPMYAFLVTHAASGTRMMFDLGIRKDPLNFVPSLAGFFSSGQYQVEETKDITELLQEGRIILESIDAVIWRCIASRGVYSF</sequence>
<dbReference type="EMBL" id="JARJCW010000031">
    <property type="protein sequence ID" value="KAJ7209139.1"/>
    <property type="molecule type" value="Genomic_DNA"/>
</dbReference>
<evidence type="ECO:0000313" key="1">
    <source>
        <dbReference type="EMBL" id="KAJ7209139.1"/>
    </source>
</evidence>